<feature type="region of interest" description="Disordered" evidence="1">
    <location>
        <begin position="200"/>
        <end position="234"/>
    </location>
</feature>
<evidence type="ECO:0000313" key="3">
    <source>
        <dbReference type="Proteomes" id="UP000305067"/>
    </source>
</evidence>
<feature type="region of interest" description="Disordered" evidence="1">
    <location>
        <begin position="67"/>
        <end position="172"/>
    </location>
</feature>
<dbReference type="Proteomes" id="UP000305067">
    <property type="component" value="Unassembled WGS sequence"/>
</dbReference>
<reference evidence="2 3" key="1">
    <citation type="journal article" date="2019" name="Nat. Ecol. Evol.">
        <title>Megaphylogeny resolves global patterns of mushroom evolution.</title>
        <authorList>
            <person name="Varga T."/>
            <person name="Krizsan K."/>
            <person name="Foldi C."/>
            <person name="Dima B."/>
            <person name="Sanchez-Garcia M."/>
            <person name="Sanchez-Ramirez S."/>
            <person name="Szollosi G.J."/>
            <person name="Szarkandi J.G."/>
            <person name="Papp V."/>
            <person name="Albert L."/>
            <person name="Andreopoulos W."/>
            <person name="Angelini C."/>
            <person name="Antonin V."/>
            <person name="Barry K.W."/>
            <person name="Bougher N.L."/>
            <person name="Buchanan P."/>
            <person name="Buyck B."/>
            <person name="Bense V."/>
            <person name="Catcheside P."/>
            <person name="Chovatia M."/>
            <person name="Cooper J."/>
            <person name="Damon W."/>
            <person name="Desjardin D."/>
            <person name="Finy P."/>
            <person name="Geml J."/>
            <person name="Haridas S."/>
            <person name="Hughes K."/>
            <person name="Justo A."/>
            <person name="Karasinski D."/>
            <person name="Kautmanova I."/>
            <person name="Kiss B."/>
            <person name="Kocsube S."/>
            <person name="Kotiranta H."/>
            <person name="LaButti K.M."/>
            <person name="Lechner B.E."/>
            <person name="Liimatainen K."/>
            <person name="Lipzen A."/>
            <person name="Lukacs Z."/>
            <person name="Mihaltcheva S."/>
            <person name="Morgado L.N."/>
            <person name="Niskanen T."/>
            <person name="Noordeloos M.E."/>
            <person name="Ohm R.A."/>
            <person name="Ortiz-Santana B."/>
            <person name="Ovrebo C."/>
            <person name="Racz N."/>
            <person name="Riley R."/>
            <person name="Savchenko A."/>
            <person name="Shiryaev A."/>
            <person name="Soop K."/>
            <person name="Spirin V."/>
            <person name="Szebenyi C."/>
            <person name="Tomsovsky M."/>
            <person name="Tulloss R.E."/>
            <person name="Uehling J."/>
            <person name="Grigoriev I.V."/>
            <person name="Vagvolgyi C."/>
            <person name="Papp T."/>
            <person name="Martin F.M."/>
            <person name="Miettinen O."/>
            <person name="Hibbett D.S."/>
            <person name="Nagy L.G."/>
        </authorList>
    </citation>
    <scope>NUCLEOTIDE SEQUENCE [LARGE SCALE GENOMIC DNA]</scope>
    <source>
        <strain evidence="2 3">CBS 309.79</strain>
    </source>
</reference>
<dbReference type="AlphaFoldDB" id="A0A5C3QXR6"/>
<accession>A0A5C3QXR6</accession>
<dbReference type="OrthoDB" id="2690983at2759"/>
<evidence type="ECO:0000256" key="1">
    <source>
        <dbReference type="SAM" id="MobiDB-lite"/>
    </source>
</evidence>
<gene>
    <name evidence="2" type="ORF">BDV98DRAFT_588927</name>
</gene>
<evidence type="ECO:0000313" key="2">
    <source>
        <dbReference type="EMBL" id="TFL06692.1"/>
    </source>
</evidence>
<feature type="region of interest" description="Disordered" evidence="1">
    <location>
        <begin position="257"/>
        <end position="296"/>
    </location>
</feature>
<protein>
    <submittedName>
        <fullName evidence="2">Uncharacterized protein</fullName>
    </submittedName>
</protein>
<organism evidence="2 3">
    <name type="scientific">Pterulicium gracile</name>
    <dbReference type="NCBI Taxonomy" id="1884261"/>
    <lineage>
        <taxon>Eukaryota</taxon>
        <taxon>Fungi</taxon>
        <taxon>Dikarya</taxon>
        <taxon>Basidiomycota</taxon>
        <taxon>Agaricomycotina</taxon>
        <taxon>Agaricomycetes</taxon>
        <taxon>Agaricomycetidae</taxon>
        <taxon>Agaricales</taxon>
        <taxon>Pleurotineae</taxon>
        <taxon>Pterulaceae</taxon>
        <taxon>Pterulicium</taxon>
    </lineage>
</organism>
<feature type="compositionally biased region" description="Low complexity" evidence="1">
    <location>
        <begin position="104"/>
        <end position="114"/>
    </location>
</feature>
<name>A0A5C3QXR6_9AGAR</name>
<feature type="compositionally biased region" description="Polar residues" evidence="1">
    <location>
        <begin position="146"/>
        <end position="155"/>
    </location>
</feature>
<proteinExistence type="predicted"/>
<dbReference type="EMBL" id="ML178815">
    <property type="protein sequence ID" value="TFL06692.1"/>
    <property type="molecule type" value="Genomic_DNA"/>
</dbReference>
<keyword evidence="3" id="KW-1185">Reference proteome</keyword>
<sequence>MSTTFTTTTTYYSSGSLAGLDSVVFHYDNSLSTSTRMNCNISSILLSALEAQRESASPKFESAAYDINAPSKTVQPTKVPSKRPRALDLSRPNAKASSKRPAVTSTGSPSSSTPVRPPTPHALFLFSPQATSPSNESLPPHLDSAPTLSLPTFSGESDPDTSPIHSPAASEQSHDIVVLTHHNSPYVPWPSPLRRQYLPTPTVSPASTQYSRSYSRSGAVAPAPGADREKERRGSTMKNAFKKLGQKIRAVTKQISMCPKRRKSAPTSPPVIPSPTSFLAKPSPLRRRSVQSTDSAMTTSLDTWLAERTQSYEKPGRNDKVQTLEEYDRCGSWIHVVQEHPEDSASANANAMVAADSLLSGLSLRTSNSYVFPETPSMAGLSPWSPAFQRGCQVRSPLRAGF</sequence>
<feature type="compositionally biased region" description="Polar residues" evidence="1">
    <location>
        <begin position="200"/>
        <end position="216"/>
    </location>
</feature>
<feature type="compositionally biased region" description="Polar residues" evidence="1">
    <location>
        <begin position="128"/>
        <end position="137"/>
    </location>
</feature>